<dbReference type="VEuPathDB" id="FungiDB:Malapachy_2392"/>
<dbReference type="Pfam" id="PF25398">
    <property type="entry name" value="CUX1_N"/>
    <property type="match status" value="1"/>
</dbReference>
<dbReference type="InterPro" id="IPR036353">
    <property type="entry name" value="XPC-bd_sf"/>
</dbReference>
<dbReference type="AlphaFoldDB" id="A0A0M9VQL5"/>
<dbReference type="SMART" id="SM00165">
    <property type="entry name" value="UBA"/>
    <property type="match status" value="2"/>
</dbReference>
<keyword evidence="7" id="KW-0333">Golgi apparatus</keyword>
<keyword evidence="4" id="KW-0813">Transport</keyword>
<feature type="region of interest" description="Disordered" evidence="11">
    <location>
        <begin position="593"/>
        <end position="638"/>
    </location>
</feature>
<dbReference type="GO" id="GO:0000139">
    <property type="term" value="C:Golgi membrane"/>
    <property type="evidence" value="ECO:0007669"/>
    <property type="project" value="UniProtKB-SubCell"/>
</dbReference>
<evidence type="ECO:0000256" key="8">
    <source>
        <dbReference type="ARBA" id="ARBA00023054"/>
    </source>
</evidence>
<proteinExistence type="inferred from homology"/>
<dbReference type="Pfam" id="PF00627">
    <property type="entry name" value="UBA"/>
    <property type="match status" value="1"/>
</dbReference>
<dbReference type="Pfam" id="PF08172">
    <property type="entry name" value="CASP_C"/>
    <property type="match status" value="1"/>
</dbReference>
<feature type="region of interest" description="Disordered" evidence="11">
    <location>
        <begin position="690"/>
        <end position="725"/>
    </location>
</feature>
<evidence type="ECO:0000256" key="4">
    <source>
        <dbReference type="ARBA" id="ARBA00022448"/>
    </source>
</evidence>
<keyword evidence="6" id="KW-1133">Transmembrane helix</keyword>
<dbReference type="InterPro" id="IPR012955">
    <property type="entry name" value="CASP_C"/>
</dbReference>
<evidence type="ECO:0000256" key="5">
    <source>
        <dbReference type="ARBA" id="ARBA00022692"/>
    </source>
</evidence>
<evidence type="ECO:0000313" key="13">
    <source>
        <dbReference type="EMBL" id="KOS15623.1"/>
    </source>
</evidence>
<dbReference type="Pfam" id="PF09280">
    <property type="entry name" value="XPC-binding"/>
    <property type="match status" value="1"/>
</dbReference>
<comment type="subcellular location">
    <subcellularLocation>
        <location evidence="1">Golgi apparatus membrane</location>
        <topology evidence="1">Single-pass type IV membrane protein</topology>
    </subcellularLocation>
</comment>
<feature type="coiled-coil region" evidence="10">
    <location>
        <begin position="363"/>
        <end position="411"/>
    </location>
</feature>
<dbReference type="PANTHER" id="PTHR14043">
    <property type="entry name" value="CCAAT DISPLACEMENT PROTEIN-RELATED"/>
    <property type="match status" value="1"/>
</dbReference>
<name>A0A0M9VQL5_9BASI</name>
<dbReference type="PANTHER" id="PTHR14043:SF2">
    <property type="entry name" value="HOMEOBOX PROTEIN CUT"/>
    <property type="match status" value="1"/>
</dbReference>
<feature type="coiled-coil region" evidence="10">
    <location>
        <begin position="292"/>
        <end position="326"/>
    </location>
</feature>
<comment type="caution">
    <text evidence="13">The sequence shown here is derived from an EMBL/GenBank/DDBJ whole genome shotgun (WGS) entry which is preliminary data.</text>
</comment>
<keyword evidence="8 10" id="KW-0175">Coiled coil</keyword>
<keyword evidence="14" id="KW-1185">Reference proteome</keyword>
<feature type="coiled-coil region" evidence="10">
    <location>
        <begin position="445"/>
        <end position="479"/>
    </location>
</feature>
<dbReference type="PROSITE" id="PS50030">
    <property type="entry name" value="UBA"/>
    <property type="match status" value="2"/>
</dbReference>
<dbReference type="RefSeq" id="XP_017993255.1">
    <property type="nucleotide sequence ID" value="XM_018136882.1"/>
</dbReference>
<dbReference type="PRINTS" id="PR01839">
    <property type="entry name" value="RAD23PROTEIN"/>
</dbReference>
<evidence type="ECO:0000256" key="6">
    <source>
        <dbReference type="ARBA" id="ARBA00022989"/>
    </source>
</evidence>
<evidence type="ECO:0000256" key="9">
    <source>
        <dbReference type="ARBA" id="ARBA00023136"/>
    </source>
</evidence>
<dbReference type="InterPro" id="IPR004806">
    <property type="entry name" value="Rad23"/>
</dbReference>
<dbReference type="SUPFAM" id="SSF46934">
    <property type="entry name" value="UBA-like"/>
    <property type="match status" value="2"/>
</dbReference>
<dbReference type="GO" id="GO:0003684">
    <property type="term" value="F:damaged DNA binding"/>
    <property type="evidence" value="ECO:0007669"/>
    <property type="project" value="InterPro"/>
</dbReference>
<dbReference type="GO" id="GO:0006289">
    <property type="term" value="P:nucleotide-excision repair"/>
    <property type="evidence" value="ECO:0007669"/>
    <property type="project" value="InterPro"/>
</dbReference>
<reference evidence="13 14" key="1">
    <citation type="submission" date="2015-07" db="EMBL/GenBank/DDBJ databases">
        <title>Draft Genome Sequence of Malassezia furfur CBS1878 and Malassezia pachydermatis CBS1879.</title>
        <authorList>
            <person name="Triana S."/>
            <person name="Ohm R."/>
            <person name="Gonzalez A."/>
            <person name="DeCock H."/>
            <person name="Restrepo S."/>
            <person name="Celis A."/>
        </authorList>
    </citation>
    <scope>NUCLEOTIDE SEQUENCE [LARGE SCALE GENOMIC DNA]</scope>
    <source>
        <strain evidence="13 14">CBS 1879</strain>
    </source>
</reference>
<dbReference type="InterPro" id="IPR015360">
    <property type="entry name" value="XPC-bd"/>
</dbReference>
<dbReference type="OrthoDB" id="10257567at2759"/>
<feature type="compositionally biased region" description="Polar residues" evidence="11">
    <location>
        <begin position="628"/>
        <end position="638"/>
    </location>
</feature>
<evidence type="ECO:0000256" key="7">
    <source>
        <dbReference type="ARBA" id="ARBA00023034"/>
    </source>
</evidence>
<dbReference type="GO" id="GO:0006891">
    <property type="term" value="P:intra-Golgi vesicle-mediated transport"/>
    <property type="evidence" value="ECO:0007669"/>
    <property type="project" value="InterPro"/>
</dbReference>
<evidence type="ECO:0000256" key="11">
    <source>
        <dbReference type="SAM" id="MobiDB-lite"/>
    </source>
</evidence>
<keyword evidence="9" id="KW-0472">Membrane</keyword>
<feature type="compositionally biased region" description="Low complexity" evidence="11">
    <location>
        <begin position="690"/>
        <end position="724"/>
    </location>
</feature>
<feature type="domain" description="UBA" evidence="12">
    <location>
        <begin position="833"/>
        <end position="876"/>
    </location>
</feature>
<dbReference type="SUPFAM" id="SSF101238">
    <property type="entry name" value="XPC-binding domain"/>
    <property type="match status" value="1"/>
</dbReference>
<dbReference type="InterPro" id="IPR057476">
    <property type="entry name" value="Cux_N"/>
</dbReference>
<organism evidence="13 14">
    <name type="scientific">Malassezia pachydermatis</name>
    <dbReference type="NCBI Taxonomy" id="77020"/>
    <lineage>
        <taxon>Eukaryota</taxon>
        <taxon>Fungi</taxon>
        <taxon>Dikarya</taxon>
        <taxon>Basidiomycota</taxon>
        <taxon>Ustilaginomycotina</taxon>
        <taxon>Malasseziomycetes</taxon>
        <taxon>Malasseziales</taxon>
        <taxon>Malasseziaceae</taxon>
        <taxon>Malassezia</taxon>
    </lineage>
</organism>
<protein>
    <recommendedName>
        <fullName evidence="3">Protein CASP</fullName>
    </recommendedName>
</protein>
<feature type="domain" description="UBA" evidence="12">
    <location>
        <begin position="643"/>
        <end position="684"/>
    </location>
</feature>
<dbReference type="CDD" id="cd14281">
    <property type="entry name" value="UBA2_Rad23_like"/>
    <property type="match status" value="1"/>
</dbReference>
<feature type="coiled-coil region" evidence="10">
    <location>
        <begin position="118"/>
        <end position="254"/>
    </location>
</feature>
<evidence type="ECO:0000259" key="12">
    <source>
        <dbReference type="PROSITE" id="PS50030"/>
    </source>
</evidence>
<dbReference type="STRING" id="77020.A0A0M9VQL5"/>
<feature type="coiled-coil region" evidence="10">
    <location>
        <begin position="60"/>
        <end position="94"/>
    </location>
</feature>
<evidence type="ECO:0000313" key="14">
    <source>
        <dbReference type="Proteomes" id="UP000037751"/>
    </source>
</evidence>
<dbReference type="CDD" id="cd14280">
    <property type="entry name" value="UBA1_Rad23_like"/>
    <property type="match status" value="1"/>
</dbReference>
<dbReference type="InterPro" id="IPR015940">
    <property type="entry name" value="UBA"/>
</dbReference>
<evidence type="ECO:0000256" key="2">
    <source>
        <dbReference type="ARBA" id="ARBA00006415"/>
    </source>
</evidence>
<feature type="compositionally biased region" description="Low complexity" evidence="11">
    <location>
        <begin position="606"/>
        <end position="622"/>
    </location>
</feature>
<dbReference type="GeneID" id="28728757"/>
<comment type="similarity">
    <text evidence="2">Belongs to the CASP family.</text>
</comment>
<evidence type="ECO:0000256" key="1">
    <source>
        <dbReference type="ARBA" id="ARBA00004409"/>
    </source>
</evidence>
<dbReference type="Proteomes" id="UP000037751">
    <property type="component" value="Unassembled WGS sequence"/>
</dbReference>
<dbReference type="GO" id="GO:0043161">
    <property type="term" value="P:proteasome-mediated ubiquitin-dependent protein catabolic process"/>
    <property type="evidence" value="ECO:0007669"/>
    <property type="project" value="InterPro"/>
</dbReference>
<evidence type="ECO:0000256" key="10">
    <source>
        <dbReference type="SAM" id="Coils"/>
    </source>
</evidence>
<sequence>MSDFASALRAWRSVHFDDVQKELQNYIPTVQERQKDALLARKALSERTKEFRRLTPEVQLNEIRTLVKAYQMEIDALTTRAKSAESLLEKTQSQLQPAPNPYPILEALVDTTIQAQEASELRAEMARIQASASEWEAKCKEAEARAEEASQDATAAVAQAEKRVNEAWHASTHEQETRVANLQRELHKTQAQLRELRSSHDDVMNQLMSKQDASQDTAHIDSLLEDLQHAKDRAAQAERRVKAMREEYEQQQAHERAHLSEQLAEKEAYFTKQLEAQTDQLRELTFSHEAELAATKQQRDAIEQHCQDAEAELTRLKESMAQYDDYDTIKRELHVYRAMDLTDEEASAQATDNTLEISLARKNQKLQDELAGMRTALADAKREQEATQQSLAEKHARIADLEALTSRLEADLLGVASSPNGPATAPKQEETSAATDLLPIVTNQRDRFRSRNAELEEDLKKQAQATVELRAEIKRLQSDNVGLYEKVRYLQGYANQRGGSANDMPYPPTSHDTREDMYRARYEASINPFQAFRGQEHSRAVAALSPIDRLMHLLASAVLSNAKMRIAFLCYAIFLHMMSSSTAAATTAEAPATPAPKQVATEFKATEAPATATSETTAQASSGVPETPASQNDSLQTGSFLSGADLETAINNIVEMGFPKNDVQRAMRMSFNNPDRAVEYLMNGLPEEVAPSRPTAVAPATPATPSPAASNAAANNASTTPAPRSGNLFEQAAALQAGGGAGANADAPDVSMLAEDDGQGRQVLDIGNPQILAQLRQLLEQNPAALQPLIQALVQSNPQLAEALSADPDGVLRMLAGEGLEGEESFEIPSLQQLQEEDRTQVEQIMAMGIPESKAIECYFMCGRNLEMAVQYYFENPQDFED</sequence>
<dbReference type="Gene3D" id="1.10.10.540">
    <property type="entry name" value="XPC-binding domain"/>
    <property type="match status" value="1"/>
</dbReference>
<keyword evidence="5" id="KW-0812">Transmembrane</keyword>
<dbReference type="FunFam" id="1.10.8.10:FF:000003">
    <property type="entry name" value="UV excision repair protein RAD23 homolog"/>
    <property type="match status" value="1"/>
</dbReference>
<accession>A0A0M9VQL5</accession>
<evidence type="ECO:0000256" key="3">
    <source>
        <dbReference type="ARBA" id="ARBA00018691"/>
    </source>
</evidence>
<dbReference type="EMBL" id="LGAV01000002">
    <property type="protein sequence ID" value="KOS15623.1"/>
    <property type="molecule type" value="Genomic_DNA"/>
</dbReference>
<gene>
    <name evidence="13" type="ORF">Malapachy_2392</name>
</gene>
<dbReference type="InterPro" id="IPR009060">
    <property type="entry name" value="UBA-like_sf"/>
</dbReference>
<dbReference type="Gene3D" id="1.10.8.10">
    <property type="entry name" value="DNA helicase RuvA subunit, C-terminal domain"/>
    <property type="match status" value="2"/>
</dbReference>